<gene>
    <name evidence="2" type="ORF">F511_14406</name>
</gene>
<dbReference type="GO" id="GO:0015074">
    <property type="term" value="P:DNA integration"/>
    <property type="evidence" value="ECO:0007669"/>
    <property type="project" value="InterPro"/>
</dbReference>
<dbReference type="OrthoDB" id="909526at2759"/>
<evidence type="ECO:0000259" key="1">
    <source>
        <dbReference type="PROSITE" id="PS50994"/>
    </source>
</evidence>
<dbReference type="InterPro" id="IPR012337">
    <property type="entry name" value="RNaseH-like_sf"/>
</dbReference>
<dbReference type="AlphaFoldDB" id="A0A2Z7CKL4"/>
<protein>
    <recommendedName>
        <fullName evidence="1">Integrase catalytic domain-containing protein</fullName>
    </recommendedName>
</protein>
<keyword evidence="3" id="KW-1185">Reference proteome</keyword>
<dbReference type="Gene3D" id="3.30.420.10">
    <property type="entry name" value="Ribonuclease H-like superfamily/Ribonuclease H"/>
    <property type="match status" value="1"/>
</dbReference>
<proteinExistence type="predicted"/>
<accession>A0A2Z7CKL4</accession>
<reference evidence="2 3" key="1">
    <citation type="journal article" date="2015" name="Proc. Natl. Acad. Sci. U.S.A.">
        <title>The resurrection genome of Boea hygrometrica: A blueprint for survival of dehydration.</title>
        <authorList>
            <person name="Xiao L."/>
            <person name="Yang G."/>
            <person name="Zhang L."/>
            <person name="Yang X."/>
            <person name="Zhao S."/>
            <person name="Ji Z."/>
            <person name="Zhou Q."/>
            <person name="Hu M."/>
            <person name="Wang Y."/>
            <person name="Chen M."/>
            <person name="Xu Y."/>
            <person name="Jin H."/>
            <person name="Xiao X."/>
            <person name="Hu G."/>
            <person name="Bao F."/>
            <person name="Hu Y."/>
            <person name="Wan P."/>
            <person name="Li L."/>
            <person name="Deng X."/>
            <person name="Kuang T."/>
            <person name="Xiang C."/>
            <person name="Zhu J.K."/>
            <person name="Oliver M.J."/>
            <person name="He Y."/>
        </authorList>
    </citation>
    <scope>NUCLEOTIDE SEQUENCE [LARGE SCALE GENOMIC DNA]</scope>
    <source>
        <strain evidence="3">cv. XS01</strain>
    </source>
</reference>
<dbReference type="InterPro" id="IPR001584">
    <property type="entry name" value="Integrase_cat-core"/>
</dbReference>
<dbReference type="InterPro" id="IPR036397">
    <property type="entry name" value="RNaseH_sf"/>
</dbReference>
<sequence>MKKDVYKYVAECLVCQRQKYQAMKPAGLLQPLPIPEQIWEDISMDFISGLPKSQGFEVLFVVVDRLSKYGHFILLKHPYTAQGVAEKFVREVVRLHGVPRSIVSDRD</sequence>
<dbReference type="SUPFAM" id="SSF53098">
    <property type="entry name" value="Ribonuclease H-like"/>
    <property type="match status" value="1"/>
</dbReference>
<dbReference type="EMBL" id="KQ995242">
    <property type="protein sequence ID" value="KZV47620.1"/>
    <property type="molecule type" value="Genomic_DNA"/>
</dbReference>
<evidence type="ECO:0000313" key="2">
    <source>
        <dbReference type="EMBL" id="KZV47620.1"/>
    </source>
</evidence>
<dbReference type="Proteomes" id="UP000250235">
    <property type="component" value="Unassembled WGS sequence"/>
</dbReference>
<dbReference type="PANTHER" id="PTHR35046:SF9">
    <property type="entry name" value="RNA-DIRECTED DNA POLYMERASE"/>
    <property type="match status" value="1"/>
</dbReference>
<organism evidence="2 3">
    <name type="scientific">Dorcoceras hygrometricum</name>
    <dbReference type="NCBI Taxonomy" id="472368"/>
    <lineage>
        <taxon>Eukaryota</taxon>
        <taxon>Viridiplantae</taxon>
        <taxon>Streptophyta</taxon>
        <taxon>Embryophyta</taxon>
        <taxon>Tracheophyta</taxon>
        <taxon>Spermatophyta</taxon>
        <taxon>Magnoliopsida</taxon>
        <taxon>eudicotyledons</taxon>
        <taxon>Gunneridae</taxon>
        <taxon>Pentapetalae</taxon>
        <taxon>asterids</taxon>
        <taxon>lamiids</taxon>
        <taxon>Lamiales</taxon>
        <taxon>Gesneriaceae</taxon>
        <taxon>Didymocarpoideae</taxon>
        <taxon>Trichosporeae</taxon>
        <taxon>Loxocarpinae</taxon>
        <taxon>Dorcoceras</taxon>
    </lineage>
</organism>
<feature type="domain" description="Integrase catalytic" evidence="1">
    <location>
        <begin position="29"/>
        <end position="107"/>
    </location>
</feature>
<dbReference type="PANTHER" id="PTHR35046">
    <property type="entry name" value="ZINC KNUCKLE (CCHC-TYPE) FAMILY PROTEIN"/>
    <property type="match status" value="1"/>
</dbReference>
<evidence type="ECO:0000313" key="3">
    <source>
        <dbReference type="Proteomes" id="UP000250235"/>
    </source>
</evidence>
<dbReference type="GO" id="GO:0003676">
    <property type="term" value="F:nucleic acid binding"/>
    <property type="evidence" value="ECO:0007669"/>
    <property type="project" value="InterPro"/>
</dbReference>
<dbReference type="PROSITE" id="PS50994">
    <property type="entry name" value="INTEGRASE"/>
    <property type="match status" value="1"/>
</dbReference>
<name>A0A2Z7CKL4_9LAMI</name>